<proteinExistence type="predicted"/>
<evidence type="ECO:0000313" key="1">
    <source>
        <dbReference type="EMBL" id="KAF7343476.1"/>
    </source>
</evidence>
<reference evidence="1" key="1">
    <citation type="submission" date="2020-05" db="EMBL/GenBank/DDBJ databases">
        <title>Mycena genomes resolve the evolution of fungal bioluminescence.</title>
        <authorList>
            <person name="Tsai I.J."/>
        </authorList>
    </citation>
    <scope>NUCLEOTIDE SEQUENCE</scope>
    <source>
        <strain evidence="1">CCC161011</strain>
    </source>
</reference>
<sequence>MEFIEFDATIPEATAPQKALTLSGGSADRTALDRLPRGALGIPRICFSSDEIVLVQDDMDESDFAVDKQDRVCMFDFGDVTLLPDSLSNYTMVLNRPFIVAVAGYLQWPRSGNQNSILEAQRMLQYIPEKTLGMFFFPASCTALVDNGKVLTRIDTLEL</sequence>
<dbReference type="EMBL" id="JACAZI010000016">
    <property type="protein sequence ID" value="KAF7343476.1"/>
    <property type="molecule type" value="Genomic_DNA"/>
</dbReference>
<evidence type="ECO:0000313" key="2">
    <source>
        <dbReference type="Proteomes" id="UP000620124"/>
    </source>
</evidence>
<dbReference type="OrthoDB" id="3250044at2759"/>
<dbReference type="AlphaFoldDB" id="A0A8H6XN80"/>
<dbReference type="Proteomes" id="UP000620124">
    <property type="component" value="Unassembled WGS sequence"/>
</dbReference>
<gene>
    <name evidence="1" type="ORF">MVEN_01780500</name>
</gene>
<organism evidence="1 2">
    <name type="scientific">Mycena venus</name>
    <dbReference type="NCBI Taxonomy" id="2733690"/>
    <lineage>
        <taxon>Eukaryota</taxon>
        <taxon>Fungi</taxon>
        <taxon>Dikarya</taxon>
        <taxon>Basidiomycota</taxon>
        <taxon>Agaricomycotina</taxon>
        <taxon>Agaricomycetes</taxon>
        <taxon>Agaricomycetidae</taxon>
        <taxon>Agaricales</taxon>
        <taxon>Marasmiineae</taxon>
        <taxon>Mycenaceae</taxon>
        <taxon>Mycena</taxon>
    </lineage>
</organism>
<accession>A0A8H6XN80</accession>
<keyword evidence="2" id="KW-1185">Reference proteome</keyword>
<comment type="caution">
    <text evidence="1">The sequence shown here is derived from an EMBL/GenBank/DDBJ whole genome shotgun (WGS) entry which is preliminary data.</text>
</comment>
<name>A0A8H6XN80_9AGAR</name>
<protein>
    <submittedName>
        <fullName evidence="1">Uncharacterized protein</fullName>
    </submittedName>
</protein>